<dbReference type="EMBL" id="JAHRHJ020000004">
    <property type="protein sequence ID" value="KAH9318060.1"/>
    <property type="molecule type" value="Genomic_DNA"/>
</dbReference>
<evidence type="ECO:0000313" key="2">
    <source>
        <dbReference type="Proteomes" id="UP000824469"/>
    </source>
</evidence>
<keyword evidence="2" id="KW-1185">Reference proteome</keyword>
<feature type="non-terminal residue" evidence="1">
    <location>
        <position position="1"/>
    </location>
</feature>
<gene>
    <name evidence="1" type="ORF">KI387_019829</name>
</gene>
<dbReference type="AlphaFoldDB" id="A0AA38GA43"/>
<protein>
    <submittedName>
        <fullName evidence="1">Uncharacterized protein</fullName>
    </submittedName>
</protein>
<reference evidence="1 2" key="1">
    <citation type="journal article" date="2021" name="Nat. Plants">
        <title>The Taxus genome provides insights into paclitaxel biosynthesis.</title>
        <authorList>
            <person name="Xiong X."/>
            <person name="Gou J."/>
            <person name="Liao Q."/>
            <person name="Li Y."/>
            <person name="Zhou Q."/>
            <person name="Bi G."/>
            <person name="Li C."/>
            <person name="Du R."/>
            <person name="Wang X."/>
            <person name="Sun T."/>
            <person name="Guo L."/>
            <person name="Liang H."/>
            <person name="Lu P."/>
            <person name="Wu Y."/>
            <person name="Zhang Z."/>
            <person name="Ro D.K."/>
            <person name="Shang Y."/>
            <person name="Huang S."/>
            <person name="Yan J."/>
        </authorList>
    </citation>
    <scope>NUCLEOTIDE SEQUENCE [LARGE SCALE GENOMIC DNA]</scope>
    <source>
        <strain evidence="1">Ta-2019</strain>
    </source>
</reference>
<evidence type="ECO:0000313" key="1">
    <source>
        <dbReference type="EMBL" id="KAH9318060.1"/>
    </source>
</evidence>
<sequence>KNEDQELAGISKPAARWRQIEDIHNQGENYEEVPCMGNSRYYDILPSFIPLPYSYHNEGLGKEASDKCIVKANTRKTKEHGGKVTLEFSLHADLNSEFLSVVRSILSMRDGTHHQPRVKNLLHDQRDTMLIKEGSMHQHIGKELPRRLEPNKARTSKIHKASMMLRGGHSTKEGFNTIMANKRLIPCMHSHHLVKGHPLFKITLRSHMLTWNECYSFDPGIVTQLSLKRMIESNQGVRLWCHKLAITGFYAVVLKQQSHHVLLEINPSFIVFGYDASHSDLLQQSYLEINPFFSWMKCYENKPFGSIFEQQSYQGRISLLLWAICARKGPILASSDQQYHPKKISLISWLAHANNSPFPIDLVQQSLKSRFPLCHHVRKVEKDPRNKSNKGPLSKSMEVEMGGLLFAIICIPFQLEK</sequence>
<organism evidence="1 2">
    <name type="scientific">Taxus chinensis</name>
    <name type="common">Chinese yew</name>
    <name type="synonym">Taxus wallichiana var. chinensis</name>
    <dbReference type="NCBI Taxonomy" id="29808"/>
    <lineage>
        <taxon>Eukaryota</taxon>
        <taxon>Viridiplantae</taxon>
        <taxon>Streptophyta</taxon>
        <taxon>Embryophyta</taxon>
        <taxon>Tracheophyta</taxon>
        <taxon>Spermatophyta</taxon>
        <taxon>Pinopsida</taxon>
        <taxon>Pinidae</taxon>
        <taxon>Conifers II</taxon>
        <taxon>Cupressales</taxon>
        <taxon>Taxaceae</taxon>
        <taxon>Taxus</taxon>
    </lineage>
</organism>
<comment type="caution">
    <text evidence="1">The sequence shown here is derived from an EMBL/GenBank/DDBJ whole genome shotgun (WGS) entry which is preliminary data.</text>
</comment>
<feature type="non-terminal residue" evidence="1">
    <location>
        <position position="417"/>
    </location>
</feature>
<proteinExistence type="predicted"/>
<dbReference type="Proteomes" id="UP000824469">
    <property type="component" value="Unassembled WGS sequence"/>
</dbReference>
<name>A0AA38GA43_TAXCH</name>
<accession>A0AA38GA43</accession>